<keyword evidence="1" id="KW-0678">Repressor</keyword>
<evidence type="ECO:0000313" key="6">
    <source>
        <dbReference type="EMBL" id="SPD88918.1"/>
    </source>
</evidence>
<dbReference type="InterPro" id="IPR028082">
    <property type="entry name" value="Peripla_BP_I"/>
</dbReference>
<dbReference type="CDD" id="cd06288">
    <property type="entry name" value="PBP1_sucrose_transcription_regulator"/>
    <property type="match status" value="1"/>
</dbReference>
<dbReference type="KEGG" id="mgg:MPLG2_3888"/>
<name>A0A2N9JMW6_9ACTN</name>
<dbReference type="PROSITE" id="PS50932">
    <property type="entry name" value="HTH_LACI_2"/>
    <property type="match status" value="1"/>
</dbReference>
<evidence type="ECO:0000313" key="7">
    <source>
        <dbReference type="Proteomes" id="UP000238164"/>
    </source>
</evidence>
<keyword evidence="7" id="KW-1185">Reference proteome</keyword>
<dbReference type="Gene3D" id="1.10.260.40">
    <property type="entry name" value="lambda repressor-like DNA-binding domains"/>
    <property type="match status" value="1"/>
</dbReference>
<organism evidence="6 7">
    <name type="scientific">Micropruina glycogenica</name>
    <dbReference type="NCBI Taxonomy" id="75385"/>
    <lineage>
        <taxon>Bacteria</taxon>
        <taxon>Bacillati</taxon>
        <taxon>Actinomycetota</taxon>
        <taxon>Actinomycetes</taxon>
        <taxon>Propionibacteriales</taxon>
        <taxon>Nocardioidaceae</taxon>
        <taxon>Micropruina</taxon>
    </lineage>
</organism>
<dbReference type="GO" id="GO:0003700">
    <property type="term" value="F:DNA-binding transcription factor activity"/>
    <property type="evidence" value="ECO:0007669"/>
    <property type="project" value="TreeGrafter"/>
</dbReference>
<dbReference type="Pfam" id="PF00356">
    <property type="entry name" value="LacI"/>
    <property type="match status" value="1"/>
</dbReference>
<dbReference type="InterPro" id="IPR046335">
    <property type="entry name" value="LacI/GalR-like_sensor"/>
</dbReference>
<evidence type="ECO:0000256" key="2">
    <source>
        <dbReference type="ARBA" id="ARBA00023015"/>
    </source>
</evidence>
<proteinExistence type="predicted"/>
<evidence type="ECO:0000259" key="5">
    <source>
        <dbReference type="PROSITE" id="PS50932"/>
    </source>
</evidence>
<evidence type="ECO:0000256" key="1">
    <source>
        <dbReference type="ARBA" id="ARBA00022491"/>
    </source>
</evidence>
<keyword evidence="2" id="KW-0805">Transcription regulation</keyword>
<dbReference type="SUPFAM" id="SSF53822">
    <property type="entry name" value="Periplasmic binding protein-like I"/>
    <property type="match status" value="1"/>
</dbReference>
<feature type="domain" description="HTH lacI-type" evidence="5">
    <location>
        <begin position="5"/>
        <end position="61"/>
    </location>
</feature>
<dbReference type="PANTHER" id="PTHR30146:SF148">
    <property type="entry name" value="HTH-TYPE TRANSCRIPTIONAL REPRESSOR PURR-RELATED"/>
    <property type="match status" value="1"/>
</dbReference>
<gene>
    <name evidence="6" type="ORF">MPLG2_3888</name>
</gene>
<keyword evidence="3" id="KW-0238">DNA-binding</keyword>
<dbReference type="SMART" id="SM00354">
    <property type="entry name" value="HTH_LACI"/>
    <property type="match status" value="1"/>
</dbReference>
<evidence type="ECO:0000256" key="4">
    <source>
        <dbReference type="ARBA" id="ARBA00023163"/>
    </source>
</evidence>
<dbReference type="CDD" id="cd01392">
    <property type="entry name" value="HTH_LacI"/>
    <property type="match status" value="1"/>
</dbReference>
<dbReference type="Pfam" id="PF13377">
    <property type="entry name" value="Peripla_BP_3"/>
    <property type="match status" value="1"/>
</dbReference>
<dbReference type="OrthoDB" id="9798934at2"/>
<dbReference type="Proteomes" id="UP000238164">
    <property type="component" value="Chromosome 1"/>
</dbReference>
<evidence type="ECO:0000256" key="3">
    <source>
        <dbReference type="ARBA" id="ARBA00023125"/>
    </source>
</evidence>
<dbReference type="GO" id="GO:0000976">
    <property type="term" value="F:transcription cis-regulatory region binding"/>
    <property type="evidence" value="ECO:0007669"/>
    <property type="project" value="TreeGrafter"/>
</dbReference>
<reference evidence="6 7" key="1">
    <citation type="submission" date="2018-02" db="EMBL/GenBank/DDBJ databases">
        <authorList>
            <person name="Cohen D.B."/>
            <person name="Kent A.D."/>
        </authorList>
    </citation>
    <scope>NUCLEOTIDE SEQUENCE [LARGE SCALE GENOMIC DNA]</scope>
    <source>
        <strain evidence="6">1</strain>
    </source>
</reference>
<sequence>MTKRTTLADVAALAGVSPTAVSLVLNDKPGSRLSADAAARIRAAAEQLDYRPNPAARSLRVGKTQTVAFLSDDVTVTRYASAMIRGLLDVAEQHRHTVLIAETGSNPRRIKAALRAMLDRQPDAVVFGLMGAKEIDVPKIPAELPVVLINSTSPADHPSVLPAEYEAGRAMATMLLEAGHRDIAVIGYSPEHASNPRESVTIQLRYDGIFAALNEYGVTPSWLYDSFVWEPHVGYEAMQELLASGARPTGLICLNDRLAFGVYQAMAEHGLRVPDDISIASFDDDVIASYLRPGLTTAAIPYEEMGRRAMEMLLSDAEPEHLLVHMPLRVRESIRTVDP</sequence>
<keyword evidence="4" id="KW-0804">Transcription</keyword>
<dbReference type="RefSeq" id="WP_105187316.1">
    <property type="nucleotide sequence ID" value="NZ_BAAAGO010000016.1"/>
</dbReference>
<dbReference type="PROSITE" id="PS00356">
    <property type="entry name" value="HTH_LACI_1"/>
    <property type="match status" value="1"/>
</dbReference>
<accession>A0A2N9JMW6</accession>
<dbReference type="SUPFAM" id="SSF47413">
    <property type="entry name" value="lambda repressor-like DNA-binding domains"/>
    <property type="match status" value="1"/>
</dbReference>
<dbReference type="EMBL" id="LT985188">
    <property type="protein sequence ID" value="SPD88918.1"/>
    <property type="molecule type" value="Genomic_DNA"/>
</dbReference>
<dbReference type="InterPro" id="IPR010982">
    <property type="entry name" value="Lambda_DNA-bd_dom_sf"/>
</dbReference>
<dbReference type="PANTHER" id="PTHR30146">
    <property type="entry name" value="LACI-RELATED TRANSCRIPTIONAL REPRESSOR"/>
    <property type="match status" value="1"/>
</dbReference>
<dbReference type="AlphaFoldDB" id="A0A2N9JMW6"/>
<protein>
    <submittedName>
        <fullName evidence="6">Transcriptional regulator</fullName>
    </submittedName>
</protein>
<dbReference type="InterPro" id="IPR000843">
    <property type="entry name" value="HTH_LacI"/>
</dbReference>
<dbReference type="Gene3D" id="3.40.50.2300">
    <property type="match status" value="2"/>
</dbReference>